<name>A0A0S3PXG1_9BRAD</name>
<dbReference type="Pfam" id="PF08707">
    <property type="entry name" value="PriCT_2"/>
    <property type="match status" value="1"/>
</dbReference>
<dbReference type="EMBL" id="AP014946">
    <property type="protein sequence ID" value="BAT60617.1"/>
    <property type="molecule type" value="Genomic_DNA"/>
</dbReference>
<dbReference type="InterPro" id="IPR027417">
    <property type="entry name" value="P-loop_NTPase"/>
</dbReference>
<dbReference type="InterPro" id="IPR014819">
    <property type="entry name" value="PriCT_2"/>
</dbReference>
<dbReference type="SUPFAM" id="SSF52540">
    <property type="entry name" value="P-loop containing nucleoside triphosphate hydrolases"/>
    <property type="match status" value="1"/>
</dbReference>
<dbReference type="AlphaFoldDB" id="A0A0S3PXG1"/>
<protein>
    <submittedName>
        <fullName evidence="2">Virulence-associated protein E</fullName>
    </submittedName>
</protein>
<dbReference type="Pfam" id="PF05272">
    <property type="entry name" value="VapE-like_dom"/>
    <property type="match status" value="1"/>
</dbReference>
<dbReference type="Pfam" id="PF09250">
    <property type="entry name" value="Prim-Pol"/>
    <property type="match status" value="1"/>
</dbReference>
<dbReference type="OrthoDB" id="9763644at2"/>
<dbReference type="InterPro" id="IPR007936">
    <property type="entry name" value="VapE-like_dom"/>
</dbReference>
<dbReference type="RefSeq" id="WP_096356991.1">
    <property type="nucleotide sequence ID" value="NZ_AP014946.1"/>
</dbReference>
<evidence type="ECO:0000313" key="2">
    <source>
        <dbReference type="EMBL" id="BAT60617.1"/>
    </source>
</evidence>
<dbReference type="SMART" id="SM00943">
    <property type="entry name" value="Prim-Pol"/>
    <property type="match status" value="1"/>
</dbReference>
<keyword evidence="3" id="KW-1185">Reference proteome</keyword>
<reference evidence="2 3" key="1">
    <citation type="submission" date="2015-08" db="EMBL/GenBank/DDBJ databases">
        <title>Investigation of the bacterial diversity of lava forest soil.</title>
        <authorList>
            <person name="Lee J.S."/>
        </authorList>
    </citation>
    <scope>NUCLEOTIDE SEQUENCE [LARGE SCALE GENOMIC DNA]</scope>
    <source>
        <strain evidence="2 3">GJW-30</strain>
    </source>
</reference>
<dbReference type="InterPro" id="IPR015330">
    <property type="entry name" value="DNA_primase/pol_bifunc_N"/>
</dbReference>
<organism evidence="2 3">
    <name type="scientific">Variibacter gotjawalensis</name>
    <dbReference type="NCBI Taxonomy" id="1333996"/>
    <lineage>
        <taxon>Bacteria</taxon>
        <taxon>Pseudomonadati</taxon>
        <taxon>Pseudomonadota</taxon>
        <taxon>Alphaproteobacteria</taxon>
        <taxon>Hyphomicrobiales</taxon>
        <taxon>Nitrobacteraceae</taxon>
        <taxon>Variibacter</taxon>
    </lineage>
</organism>
<accession>A0A0S3PXG1</accession>
<sequence length="834" mass="91514">MSSTIRLPIAYYQRIGAALFPILPGQKEPTGIVGSFAADCSKSASQWLAWDKANPGCNFGVVAGNSRLIFVDVDIGEVGRERAWQLCVEWFTSRGLPAPKPYCQSASGGWHFAFRVPDNLDVSTLRQVALVGKQPDTKKAVVDTRVYNGYVVAAGSQVDDKPYVLMNNEEPPVAPPALLEHVVRAPAARSAISKVGERDPADVGKVLSWLVEREQFTDYDSWLTVGMALKAEFGDDGFELWRVTFDDTVTDEIAQAKWDSFSYEVETHSVTLATFLQRAHALGWKGTVRKSTAAMFNGVTPGAMPMTGGQEALGQIGLPLLEKVARVPRQEHHPAVPDNCTSPMVSALNAAIPSMIADPIQNVEALALLKAAHETTYDAVCALSPTIDRSAVSRAVNHFYGLTRRSLMSFDDFQRDARGNVDNSNSDNIRILLAKRGIEIRFNAWKNCIEVRGDRWQAWTVLRDTVVAALRTVAASTGSNYNPPESLLWAALETIARENEIDPAVDKLAEMQAAWDKQSRLETWLTQTLGVPNDAYHTAVGRNLIGGMTRRIRQPGCKHDTMVVLTGFQGSGKSTLVAILALNEQWFTDSIKLGDESKDLILSLAGKSIVEISEMGRRGNSNANAVKAMLSKTADEGRPAYARSNETRPRRNIFIGTTNQERFLVDDTGNRRFLPVMVTQRINLDWLRANLDQLVGEAAHYEAQGETFALPESVWSMASERQEDAREVQSFEMYLDDIVARMEANSFVSAADLQTALRHATGQNITFSVQSFMSARGFKYTTRALPGRSGKSKLWVRGPMSEGQMYVASAVGGVSPVTAAPPSNVIHMQGRVPA</sequence>
<evidence type="ECO:0000259" key="1">
    <source>
        <dbReference type="SMART" id="SM00943"/>
    </source>
</evidence>
<dbReference type="CDD" id="cd04859">
    <property type="entry name" value="Prim_Pol"/>
    <property type="match status" value="1"/>
</dbReference>
<dbReference type="PANTHER" id="PTHR34985">
    <property type="entry name" value="SLR0554 PROTEIN"/>
    <property type="match status" value="1"/>
</dbReference>
<dbReference type="GO" id="GO:0016817">
    <property type="term" value="F:hydrolase activity, acting on acid anhydrides"/>
    <property type="evidence" value="ECO:0007669"/>
    <property type="project" value="InterPro"/>
</dbReference>
<dbReference type="PANTHER" id="PTHR34985:SF1">
    <property type="entry name" value="SLR0554 PROTEIN"/>
    <property type="match status" value="1"/>
</dbReference>
<gene>
    <name evidence="2" type="ORF">GJW-30_1_03165</name>
</gene>
<feature type="domain" description="DNA primase/polymerase bifunctional N-terminal" evidence="1">
    <location>
        <begin position="9"/>
        <end position="178"/>
    </location>
</feature>
<evidence type="ECO:0000313" key="3">
    <source>
        <dbReference type="Proteomes" id="UP000236884"/>
    </source>
</evidence>
<dbReference type="Proteomes" id="UP000236884">
    <property type="component" value="Chromosome"/>
</dbReference>
<proteinExistence type="predicted"/>
<dbReference type="KEGG" id="vgo:GJW-30_1_03165"/>
<dbReference type="SUPFAM" id="SSF56747">
    <property type="entry name" value="Prim-pol domain"/>
    <property type="match status" value="1"/>
</dbReference>